<dbReference type="Proteomes" id="UP000179807">
    <property type="component" value="Unassembled WGS sequence"/>
</dbReference>
<evidence type="ECO:0000313" key="2">
    <source>
        <dbReference type="EMBL" id="OHS99533.1"/>
    </source>
</evidence>
<feature type="region of interest" description="Disordered" evidence="1">
    <location>
        <begin position="1"/>
        <end position="66"/>
    </location>
</feature>
<name>A0A1J4JPT0_9EUKA</name>
<dbReference type="EMBL" id="MLAK01001001">
    <property type="protein sequence ID" value="OHS99533.1"/>
    <property type="molecule type" value="Genomic_DNA"/>
</dbReference>
<dbReference type="VEuPathDB" id="TrichDB:TRFO_34041"/>
<sequence length="188" mass="21981">MSEIQQPIIPPTQTNTRRFTTATIGLRKSDPGSSKTNRKPQSSTKRTKNTKLSNSAAGTIPQTKGTMFFQPSPTPRKLTGRVFYYREINKIEKKERANHLKEVKNKEFIRQIRSPYREDFVQLRANSVLSTRKQLEQEQRDWLRQRGKDNVLAQRAIEREFEKEKRHCKKDVLTKTHPIVHVLDVSHS</sequence>
<protein>
    <submittedName>
        <fullName evidence="2">Uncharacterized protein</fullName>
    </submittedName>
</protein>
<keyword evidence="3" id="KW-1185">Reference proteome</keyword>
<reference evidence="2" key="1">
    <citation type="submission" date="2016-10" db="EMBL/GenBank/DDBJ databases">
        <authorList>
            <person name="Benchimol M."/>
            <person name="Almeida L.G."/>
            <person name="Vasconcelos A.T."/>
            <person name="Perreira-Neves A."/>
            <person name="Rosa I.A."/>
            <person name="Tasca T."/>
            <person name="Bogo M.R."/>
            <person name="de Souza W."/>
        </authorList>
    </citation>
    <scope>NUCLEOTIDE SEQUENCE [LARGE SCALE GENOMIC DNA]</scope>
    <source>
        <strain evidence="2">K</strain>
    </source>
</reference>
<proteinExistence type="predicted"/>
<accession>A0A1J4JPT0</accession>
<dbReference type="RefSeq" id="XP_068352670.1">
    <property type="nucleotide sequence ID" value="XM_068509434.1"/>
</dbReference>
<dbReference type="GeneID" id="94844138"/>
<feature type="compositionally biased region" description="Low complexity" evidence="1">
    <location>
        <begin position="12"/>
        <end position="23"/>
    </location>
</feature>
<organism evidence="2 3">
    <name type="scientific">Tritrichomonas foetus</name>
    <dbReference type="NCBI Taxonomy" id="1144522"/>
    <lineage>
        <taxon>Eukaryota</taxon>
        <taxon>Metamonada</taxon>
        <taxon>Parabasalia</taxon>
        <taxon>Tritrichomonadida</taxon>
        <taxon>Tritrichomonadidae</taxon>
        <taxon>Tritrichomonas</taxon>
    </lineage>
</organism>
<gene>
    <name evidence="2" type="ORF">TRFO_34041</name>
</gene>
<comment type="caution">
    <text evidence="2">The sequence shown here is derived from an EMBL/GenBank/DDBJ whole genome shotgun (WGS) entry which is preliminary data.</text>
</comment>
<evidence type="ECO:0000256" key="1">
    <source>
        <dbReference type="SAM" id="MobiDB-lite"/>
    </source>
</evidence>
<dbReference type="AlphaFoldDB" id="A0A1J4JPT0"/>
<feature type="compositionally biased region" description="Polar residues" evidence="1">
    <location>
        <begin position="31"/>
        <end position="66"/>
    </location>
</feature>
<evidence type="ECO:0000313" key="3">
    <source>
        <dbReference type="Proteomes" id="UP000179807"/>
    </source>
</evidence>